<protein>
    <submittedName>
        <fullName evidence="1">Uncharacterized protein</fullName>
    </submittedName>
</protein>
<dbReference type="EMBL" id="GBRH01280361">
    <property type="protein sequence ID" value="JAD17534.1"/>
    <property type="molecule type" value="Transcribed_RNA"/>
</dbReference>
<organism evidence="1">
    <name type="scientific">Arundo donax</name>
    <name type="common">Giant reed</name>
    <name type="synonym">Donax arundinaceus</name>
    <dbReference type="NCBI Taxonomy" id="35708"/>
    <lineage>
        <taxon>Eukaryota</taxon>
        <taxon>Viridiplantae</taxon>
        <taxon>Streptophyta</taxon>
        <taxon>Embryophyta</taxon>
        <taxon>Tracheophyta</taxon>
        <taxon>Spermatophyta</taxon>
        <taxon>Magnoliopsida</taxon>
        <taxon>Liliopsida</taxon>
        <taxon>Poales</taxon>
        <taxon>Poaceae</taxon>
        <taxon>PACMAD clade</taxon>
        <taxon>Arundinoideae</taxon>
        <taxon>Arundineae</taxon>
        <taxon>Arundo</taxon>
    </lineage>
</organism>
<dbReference type="AlphaFoldDB" id="A0A0A8XU81"/>
<proteinExistence type="predicted"/>
<reference evidence="1" key="1">
    <citation type="submission" date="2014-09" db="EMBL/GenBank/DDBJ databases">
        <authorList>
            <person name="Magalhaes I.L.F."/>
            <person name="Oliveira U."/>
            <person name="Santos F.R."/>
            <person name="Vidigal T.H.D.A."/>
            <person name="Brescovit A.D."/>
            <person name="Santos A.J."/>
        </authorList>
    </citation>
    <scope>NUCLEOTIDE SEQUENCE</scope>
    <source>
        <tissue evidence="1">Shoot tissue taken approximately 20 cm above the soil surface</tissue>
    </source>
</reference>
<evidence type="ECO:0000313" key="1">
    <source>
        <dbReference type="EMBL" id="JAD17534.1"/>
    </source>
</evidence>
<name>A0A0A8XU81_ARUDO</name>
<accession>A0A0A8XU81</accession>
<sequence length="55" mass="6198">MEMSPATLMLLLNATQWSPYISKTGNTFYYPTYTALGVQFADAKSTLRLTFSLNK</sequence>
<reference evidence="1" key="2">
    <citation type="journal article" date="2015" name="Data Brief">
        <title>Shoot transcriptome of the giant reed, Arundo donax.</title>
        <authorList>
            <person name="Barrero R.A."/>
            <person name="Guerrero F.D."/>
            <person name="Moolhuijzen P."/>
            <person name="Goolsby J.A."/>
            <person name="Tidwell J."/>
            <person name="Bellgard S.E."/>
            <person name="Bellgard M.I."/>
        </authorList>
    </citation>
    <scope>NUCLEOTIDE SEQUENCE</scope>
    <source>
        <tissue evidence="1">Shoot tissue taken approximately 20 cm above the soil surface</tissue>
    </source>
</reference>